<keyword evidence="2" id="KW-1185">Reference proteome</keyword>
<dbReference type="AlphaFoldDB" id="A0A1H8JGP4"/>
<dbReference type="STRING" id="215200.SAMN05216454_1141"/>
<evidence type="ECO:0000313" key="1">
    <source>
        <dbReference type="EMBL" id="SEN79615.1"/>
    </source>
</evidence>
<dbReference type="RefSeq" id="WP_180366756.1">
    <property type="nucleotide sequence ID" value="NZ_FODF01000014.1"/>
</dbReference>
<organism evidence="1 2">
    <name type="scientific">Peptostreptococcus russellii</name>
    <dbReference type="NCBI Taxonomy" id="215200"/>
    <lineage>
        <taxon>Bacteria</taxon>
        <taxon>Bacillati</taxon>
        <taxon>Bacillota</taxon>
        <taxon>Clostridia</taxon>
        <taxon>Peptostreptococcales</taxon>
        <taxon>Peptostreptococcaceae</taxon>
        <taxon>Peptostreptococcus</taxon>
    </lineage>
</organism>
<name>A0A1H8JGP4_9FIRM</name>
<gene>
    <name evidence="1" type="ORF">SAMN05216454_1141</name>
</gene>
<proteinExistence type="predicted"/>
<protein>
    <recommendedName>
        <fullName evidence="3">Helix-turn-helix domain-containing protein</fullName>
    </recommendedName>
</protein>
<evidence type="ECO:0008006" key="3">
    <source>
        <dbReference type="Google" id="ProtNLM"/>
    </source>
</evidence>
<accession>A0A1H8JGP4</accession>
<sequence length="58" mass="7269">MEKWKTLKEVEREYNISANTLRWHINKKNIPEEYILKIGKTWVIDINWVKEHYQKRIN</sequence>
<dbReference type="Proteomes" id="UP000199512">
    <property type="component" value="Unassembled WGS sequence"/>
</dbReference>
<dbReference type="EMBL" id="FODF01000014">
    <property type="protein sequence ID" value="SEN79615.1"/>
    <property type="molecule type" value="Genomic_DNA"/>
</dbReference>
<evidence type="ECO:0000313" key="2">
    <source>
        <dbReference type="Proteomes" id="UP000199512"/>
    </source>
</evidence>
<reference evidence="1 2" key="1">
    <citation type="submission" date="2016-10" db="EMBL/GenBank/DDBJ databases">
        <authorList>
            <person name="de Groot N.N."/>
        </authorList>
    </citation>
    <scope>NUCLEOTIDE SEQUENCE [LARGE SCALE GENOMIC DNA]</scope>
    <source>
        <strain evidence="1 2">Calf135</strain>
    </source>
</reference>